<reference evidence="1 2" key="1">
    <citation type="submission" date="2018-10" db="EMBL/GenBank/DDBJ databases">
        <title>Draft genome sequence of Aquitalea MWU14-2217 isolated from a wild cranberry bog in Provincetown, Massachusetts.</title>
        <authorList>
            <person name="Ebadzadsahrai G."/>
            <person name="Soby S."/>
        </authorList>
    </citation>
    <scope>NUCLEOTIDE SEQUENCE [LARGE SCALE GENOMIC DNA]</scope>
    <source>
        <strain evidence="1 2">MWU14-2217</strain>
    </source>
</reference>
<keyword evidence="2" id="KW-1185">Reference proteome</keyword>
<sequence>MINIKQNLTNCCADLCSGKADEEKIIQMIALLKAFHVLYVNVHAPEARLIQHVIDNLKSVYSVYQSRDEIVLMPYEIRELTAAKQACMAKSGRRGANVLHYLYNVYLEYYRQMLKGNLV</sequence>
<dbReference type="RefSeq" id="WP_103526289.1">
    <property type="nucleotide sequence ID" value="NZ_JAIZDC010000004.1"/>
</dbReference>
<evidence type="ECO:0000313" key="1">
    <source>
        <dbReference type="EMBL" id="RMC91550.1"/>
    </source>
</evidence>
<evidence type="ECO:0000313" key="2">
    <source>
        <dbReference type="Proteomes" id="UP000274139"/>
    </source>
</evidence>
<accession>A0A454JDG0</accession>
<protein>
    <submittedName>
        <fullName evidence="1">Uncharacterized protein</fullName>
    </submittedName>
</protein>
<organism evidence="1 2">
    <name type="scientific">Aquitalea palustris</name>
    <dbReference type="NCBI Taxonomy" id="2480983"/>
    <lineage>
        <taxon>Bacteria</taxon>
        <taxon>Pseudomonadati</taxon>
        <taxon>Pseudomonadota</taxon>
        <taxon>Betaproteobacteria</taxon>
        <taxon>Neisseriales</taxon>
        <taxon>Chromobacteriaceae</taxon>
        <taxon>Aquitalea</taxon>
    </lineage>
</organism>
<dbReference type="EMBL" id="RFAR01000111">
    <property type="protein sequence ID" value="RMC91550.1"/>
    <property type="molecule type" value="Genomic_DNA"/>
</dbReference>
<gene>
    <name evidence="1" type="ORF">EAY64_19040</name>
</gene>
<comment type="caution">
    <text evidence="1">The sequence shown here is derived from an EMBL/GenBank/DDBJ whole genome shotgun (WGS) entry which is preliminary data.</text>
</comment>
<name>A0A454JDG0_9NEIS</name>
<dbReference type="AlphaFoldDB" id="A0A454JDG0"/>
<dbReference type="Proteomes" id="UP000274139">
    <property type="component" value="Unassembled WGS sequence"/>
</dbReference>
<dbReference type="OrthoDB" id="8590952at2"/>
<proteinExistence type="predicted"/>